<dbReference type="GO" id="GO:0071108">
    <property type="term" value="P:protein K48-linked deubiquitination"/>
    <property type="evidence" value="ECO:0007669"/>
    <property type="project" value="TreeGrafter"/>
</dbReference>
<evidence type="ECO:0000313" key="2">
    <source>
        <dbReference type="EMBL" id="KIJ61228.1"/>
    </source>
</evidence>
<dbReference type="Proteomes" id="UP000053820">
    <property type="component" value="Unassembled WGS sequence"/>
</dbReference>
<accession>A0A0C9W4B5</accession>
<dbReference type="GO" id="GO:0005634">
    <property type="term" value="C:nucleus"/>
    <property type="evidence" value="ECO:0007669"/>
    <property type="project" value="TreeGrafter"/>
</dbReference>
<evidence type="ECO:0008006" key="4">
    <source>
        <dbReference type="Google" id="ProtNLM"/>
    </source>
</evidence>
<dbReference type="GO" id="GO:0043130">
    <property type="term" value="F:ubiquitin binding"/>
    <property type="evidence" value="ECO:0007669"/>
    <property type="project" value="TreeGrafter"/>
</dbReference>
<dbReference type="PANTHER" id="PTHR12931">
    <property type="entry name" value="UBIQUITIN THIOLESTERASE PROTEIN OTUB"/>
    <property type="match status" value="1"/>
</dbReference>
<dbReference type="InterPro" id="IPR038765">
    <property type="entry name" value="Papain-like_cys_pep_sf"/>
</dbReference>
<dbReference type="CDD" id="cd22749">
    <property type="entry name" value="Otubain_C65"/>
    <property type="match status" value="1"/>
</dbReference>
<dbReference type="Pfam" id="PF10275">
    <property type="entry name" value="Peptidase_C65"/>
    <property type="match status" value="1"/>
</dbReference>
<dbReference type="GO" id="GO:0004843">
    <property type="term" value="F:cysteine-type deubiquitinase activity"/>
    <property type="evidence" value="ECO:0007669"/>
    <property type="project" value="TreeGrafter"/>
</dbReference>
<dbReference type="AlphaFoldDB" id="A0A0C9W4B5"/>
<dbReference type="InterPro" id="IPR042467">
    <property type="entry name" value="Peptidase_C65_otubain_sub2"/>
</dbReference>
<gene>
    <name evidence="2" type="ORF">HYDPIDRAFT_31531</name>
</gene>
<protein>
    <recommendedName>
        <fullName evidence="4">Ubiquitinyl hydrolase 1</fullName>
    </recommendedName>
</protein>
<evidence type="ECO:0000313" key="3">
    <source>
        <dbReference type="Proteomes" id="UP000053820"/>
    </source>
</evidence>
<dbReference type="PANTHER" id="PTHR12931:SF15">
    <property type="entry name" value="UBIQUITIN THIOESTERASE OTUBAIN-LIKE"/>
    <property type="match status" value="1"/>
</dbReference>
<feature type="region of interest" description="Disordered" evidence="1">
    <location>
        <begin position="119"/>
        <end position="140"/>
    </location>
</feature>
<dbReference type="HOGENOM" id="CLU_014832_3_4_1"/>
<dbReference type="InterPro" id="IPR019400">
    <property type="entry name" value="Peptidase_C65_otubain"/>
</dbReference>
<dbReference type="Gene3D" id="1.20.1300.20">
    <property type="entry name" value="Peptidase C65 Otubain, subdomain 2"/>
    <property type="match status" value="1"/>
</dbReference>
<organism evidence="2 3">
    <name type="scientific">Hydnomerulius pinastri MD-312</name>
    <dbReference type="NCBI Taxonomy" id="994086"/>
    <lineage>
        <taxon>Eukaryota</taxon>
        <taxon>Fungi</taxon>
        <taxon>Dikarya</taxon>
        <taxon>Basidiomycota</taxon>
        <taxon>Agaricomycotina</taxon>
        <taxon>Agaricomycetes</taxon>
        <taxon>Agaricomycetidae</taxon>
        <taxon>Boletales</taxon>
        <taxon>Boletales incertae sedis</taxon>
        <taxon>Leucogyrophana</taxon>
    </lineage>
</organism>
<evidence type="ECO:0000256" key="1">
    <source>
        <dbReference type="SAM" id="MobiDB-lite"/>
    </source>
</evidence>
<dbReference type="EMBL" id="KN839864">
    <property type="protein sequence ID" value="KIJ61228.1"/>
    <property type="molecule type" value="Genomic_DNA"/>
</dbReference>
<dbReference type="OrthoDB" id="18915at2759"/>
<dbReference type="SUPFAM" id="SSF54001">
    <property type="entry name" value="Cysteine proteinases"/>
    <property type="match status" value="1"/>
</dbReference>
<reference evidence="2 3" key="1">
    <citation type="submission" date="2014-04" db="EMBL/GenBank/DDBJ databases">
        <title>Evolutionary Origins and Diversification of the Mycorrhizal Mutualists.</title>
        <authorList>
            <consortium name="DOE Joint Genome Institute"/>
            <consortium name="Mycorrhizal Genomics Consortium"/>
            <person name="Kohler A."/>
            <person name="Kuo A."/>
            <person name="Nagy L.G."/>
            <person name="Floudas D."/>
            <person name="Copeland A."/>
            <person name="Barry K.W."/>
            <person name="Cichocki N."/>
            <person name="Veneault-Fourrey C."/>
            <person name="LaButti K."/>
            <person name="Lindquist E.A."/>
            <person name="Lipzen A."/>
            <person name="Lundell T."/>
            <person name="Morin E."/>
            <person name="Murat C."/>
            <person name="Riley R."/>
            <person name="Ohm R."/>
            <person name="Sun H."/>
            <person name="Tunlid A."/>
            <person name="Henrissat B."/>
            <person name="Grigoriev I.V."/>
            <person name="Hibbett D.S."/>
            <person name="Martin F."/>
        </authorList>
    </citation>
    <scope>NUCLEOTIDE SEQUENCE [LARGE SCALE GENOMIC DNA]</scope>
    <source>
        <strain evidence="2 3">MD-312</strain>
    </source>
</reference>
<keyword evidence="3" id="KW-1185">Reference proteome</keyword>
<sequence>MFKAAGFAEFIYADLLELVAGLATSDRLWGDFTDEHKSASIVMYMRLLTSAHIRANCESLAGFIHDPESSGSELTVGQFCEMYVEPMGKEADNVQIYALVRALGVDIRIADITEHNTKGEVPFIDPGQEERSSPEADGDDGTLVLLFRPGHYDIIQKTLFE</sequence>
<proteinExistence type="predicted"/>
<name>A0A0C9W4B5_9AGAM</name>